<evidence type="ECO:0000259" key="1">
    <source>
        <dbReference type="Pfam" id="PF12697"/>
    </source>
</evidence>
<comment type="caution">
    <text evidence="2">The sequence shown here is derived from an EMBL/GenBank/DDBJ whole genome shotgun (WGS) entry which is preliminary data.</text>
</comment>
<name>A0ABT1E4J5_9ACTN</name>
<evidence type="ECO:0000313" key="2">
    <source>
        <dbReference type="EMBL" id="MCO8278056.1"/>
    </source>
</evidence>
<dbReference type="RefSeq" id="WP_253244055.1">
    <property type="nucleotide sequence ID" value="NZ_JAMYJR010000081.1"/>
</dbReference>
<protein>
    <submittedName>
        <fullName evidence="2">Alpha/beta hydrolase</fullName>
    </submittedName>
</protein>
<dbReference type="Proteomes" id="UP001523369">
    <property type="component" value="Unassembled WGS sequence"/>
</dbReference>
<gene>
    <name evidence="2" type="ORF">M1L60_46555</name>
</gene>
<organism evidence="2 3">
    <name type="scientific">Paractinoplanes aksuensis</name>
    <dbReference type="NCBI Taxonomy" id="2939490"/>
    <lineage>
        <taxon>Bacteria</taxon>
        <taxon>Bacillati</taxon>
        <taxon>Actinomycetota</taxon>
        <taxon>Actinomycetes</taxon>
        <taxon>Micromonosporales</taxon>
        <taxon>Micromonosporaceae</taxon>
        <taxon>Paractinoplanes</taxon>
    </lineage>
</organism>
<evidence type="ECO:0000313" key="3">
    <source>
        <dbReference type="Proteomes" id="UP001523369"/>
    </source>
</evidence>
<feature type="domain" description="AB hydrolase-1" evidence="1">
    <location>
        <begin position="29"/>
        <end position="249"/>
    </location>
</feature>
<dbReference type="PANTHER" id="PTHR43194">
    <property type="entry name" value="HYDROLASE ALPHA/BETA FOLD FAMILY"/>
    <property type="match status" value="1"/>
</dbReference>
<dbReference type="EMBL" id="JAMYJR010000081">
    <property type="protein sequence ID" value="MCO8278056.1"/>
    <property type="molecule type" value="Genomic_DNA"/>
</dbReference>
<dbReference type="Gene3D" id="3.40.50.1820">
    <property type="entry name" value="alpha/beta hydrolase"/>
    <property type="match status" value="1"/>
</dbReference>
<sequence>MTVETRAVPAPGGKVRIAHRYLERGNDLLVFMHGFGCAKESFDGAFAADALAGYSLLTFDFPEHGGSGSLPDGADIESAAEVVTALLDEFDRRHLYLVCHSMGGAIGAIAAQKLPDLAGFISVEGNLVAADCGLVSRGVAEQSADDFKERGFSDFVQWLEHSPDSSHQQWVQWYRQCDPRGLHGLARSLVDWCDHRNLPRILSSLGPSAYVHGSRSEVAHLKSILRDSMYQIDGAGHFPMLDQPTAFYRLIGARLDALARNGRMANA</sequence>
<dbReference type="InterPro" id="IPR029058">
    <property type="entry name" value="AB_hydrolase_fold"/>
</dbReference>
<dbReference type="PANTHER" id="PTHR43194:SF2">
    <property type="entry name" value="PEROXISOMAL MEMBRANE PROTEIN LPX1"/>
    <property type="match status" value="1"/>
</dbReference>
<dbReference type="GO" id="GO:0016787">
    <property type="term" value="F:hydrolase activity"/>
    <property type="evidence" value="ECO:0007669"/>
    <property type="project" value="UniProtKB-KW"/>
</dbReference>
<keyword evidence="2" id="KW-0378">Hydrolase</keyword>
<keyword evidence="3" id="KW-1185">Reference proteome</keyword>
<dbReference type="InterPro" id="IPR000073">
    <property type="entry name" value="AB_hydrolase_1"/>
</dbReference>
<reference evidence="2 3" key="1">
    <citation type="submission" date="2022-06" db="EMBL/GenBank/DDBJ databases">
        <title>New Species of the Genus Actinoplanes, ActinopZanes ferrugineus.</title>
        <authorList>
            <person name="Ding P."/>
        </authorList>
    </citation>
    <scope>NUCLEOTIDE SEQUENCE [LARGE SCALE GENOMIC DNA]</scope>
    <source>
        <strain evidence="2 3">TRM88003</strain>
    </source>
</reference>
<proteinExistence type="predicted"/>
<dbReference type="InterPro" id="IPR050228">
    <property type="entry name" value="Carboxylesterase_BioH"/>
</dbReference>
<dbReference type="SUPFAM" id="SSF53474">
    <property type="entry name" value="alpha/beta-Hydrolases"/>
    <property type="match status" value="1"/>
</dbReference>
<accession>A0ABT1E4J5</accession>
<dbReference type="Pfam" id="PF12697">
    <property type="entry name" value="Abhydrolase_6"/>
    <property type="match status" value="1"/>
</dbReference>